<evidence type="ECO:0000313" key="2">
    <source>
        <dbReference type="EMBL" id="CDJ52930.1"/>
    </source>
</evidence>
<name>U6LYS2_9EIME</name>
<dbReference type="VEuPathDB" id="ToxoDB:EBH_0005420"/>
<feature type="compositionally biased region" description="Basic and acidic residues" evidence="1">
    <location>
        <begin position="73"/>
        <end position="86"/>
    </location>
</feature>
<organism evidence="2 3">
    <name type="scientific">Eimeria brunetti</name>
    <dbReference type="NCBI Taxonomy" id="51314"/>
    <lineage>
        <taxon>Eukaryota</taxon>
        <taxon>Sar</taxon>
        <taxon>Alveolata</taxon>
        <taxon>Apicomplexa</taxon>
        <taxon>Conoidasida</taxon>
        <taxon>Coccidia</taxon>
        <taxon>Eucoccidiorida</taxon>
        <taxon>Eimeriorina</taxon>
        <taxon>Eimeriidae</taxon>
        <taxon>Eimeria</taxon>
    </lineage>
</organism>
<dbReference type="Proteomes" id="UP000030750">
    <property type="component" value="Unassembled WGS sequence"/>
</dbReference>
<feature type="region of interest" description="Disordered" evidence="1">
    <location>
        <begin position="68"/>
        <end position="110"/>
    </location>
</feature>
<evidence type="ECO:0000256" key="1">
    <source>
        <dbReference type="SAM" id="MobiDB-lite"/>
    </source>
</evidence>
<dbReference type="EMBL" id="HG713223">
    <property type="protein sequence ID" value="CDJ52930.1"/>
    <property type="molecule type" value="Genomic_DNA"/>
</dbReference>
<gene>
    <name evidence="2" type="ORF">EBH_0005420</name>
</gene>
<keyword evidence="3" id="KW-1185">Reference proteome</keyword>
<proteinExistence type="predicted"/>
<sequence>MVVSALSLYMFGELWNVAQDQRFSSWRVGFILQKLFPFKRTFDVNLTHILLFTIAVLLLSVRPEYPPMAEETGNGRRREKTSRVETEEMPAAAAAAAAAAPAAAAPHKRK</sequence>
<protein>
    <submittedName>
        <fullName evidence="2">Uncharacterized protein</fullName>
    </submittedName>
</protein>
<feature type="compositionally biased region" description="Low complexity" evidence="1">
    <location>
        <begin position="90"/>
        <end position="110"/>
    </location>
</feature>
<accession>U6LYS2</accession>
<reference evidence="2" key="2">
    <citation type="submission" date="2013-10" db="EMBL/GenBank/DDBJ databases">
        <authorList>
            <person name="Aslett M."/>
        </authorList>
    </citation>
    <scope>NUCLEOTIDE SEQUENCE [LARGE SCALE GENOMIC DNA]</scope>
    <source>
        <strain evidence="2">Houghton</strain>
    </source>
</reference>
<dbReference type="OrthoDB" id="439796at2759"/>
<dbReference type="AlphaFoldDB" id="U6LYS2"/>
<evidence type="ECO:0000313" key="3">
    <source>
        <dbReference type="Proteomes" id="UP000030750"/>
    </source>
</evidence>
<reference evidence="2" key="1">
    <citation type="submission" date="2013-10" db="EMBL/GenBank/DDBJ databases">
        <title>Genomic analysis of the causative agents of coccidiosis in chickens.</title>
        <authorList>
            <person name="Reid A.J."/>
            <person name="Blake D."/>
            <person name="Billington K."/>
            <person name="Browne H."/>
            <person name="Dunn M."/>
            <person name="Hung S."/>
            <person name="Kawahara F."/>
            <person name="Miranda-Saavedra D."/>
            <person name="Mourier T."/>
            <person name="Nagra H."/>
            <person name="Otto T.D."/>
            <person name="Rawlings N."/>
            <person name="Sanchez A."/>
            <person name="Sanders M."/>
            <person name="Subramaniam C."/>
            <person name="Tay Y."/>
            <person name="Dear P."/>
            <person name="Doerig C."/>
            <person name="Gruber A."/>
            <person name="Parkinson J."/>
            <person name="Shirley M."/>
            <person name="Wan K.L."/>
            <person name="Berriman M."/>
            <person name="Tomley F."/>
            <person name="Pain A."/>
        </authorList>
    </citation>
    <scope>NUCLEOTIDE SEQUENCE [LARGE SCALE GENOMIC DNA]</scope>
    <source>
        <strain evidence="2">Houghton</strain>
    </source>
</reference>